<keyword evidence="1" id="KW-0732">Signal</keyword>
<keyword evidence="3" id="KW-1185">Reference proteome</keyword>
<dbReference type="EMBL" id="BAAABX010000054">
    <property type="protein sequence ID" value="GAA0422387.1"/>
    <property type="molecule type" value="Genomic_DNA"/>
</dbReference>
<evidence type="ECO:0000313" key="3">
    <source>
        <dbReference type="Proteomes" id="UP001500879"/>
    </source>
</evidence>
<evidence type="ECO:0000313" key="2">
    <source>
        <dbReference type="EMBL" id="GAA0422387.1"/>
    </source>
</evidence>
<dbReference type="Proteomes" id="UP001500879">
    <property type="component" value="Unassembled WGS sequence"/>
</dbReference>
<evidence type="ECO:0008006" key="4">
    <source>
        <dbReference type="Google" id="ProtNLM"/>
    </source>
</evidence>
<feature type="signal peptide" evidence="1">
    <location>
        <begin position="1"/>
        <end position="22"/>
    </location>
</feature>
<reference evidence="2 3" key="1">
    <citation type="journal article" date="2019" name="Int. J. Syst. Evol. Microbiol.">
        <title>The Global Catalogue of Microorganisms (GCM) 10K type strain sequencing project: providing services to taxonomists for standard genome sequencing and annotation.</title>
        <authorList>
            <consortium name="The Broad Institute Genomics Platform"/>
            <consortium name="The Broad Institute Genome Sequencing Center for Infectious Disease"/>
            <person name="Wu L."/>
            <person name="Ma J."/>
        </authorList>
    </citation>
    <scope>NUCLEOTIDE SEQUENCE [LARGE SCALE GENOMIC DNA]</scope>
    <source>
        <strain evidence="2 3">JCM 4788</strain>
    </source>
</reference>
<name>A0ABN0YYU6_9ACTN</name>
<dbReference type="PROSITE" id="PS51257">
    <property type="entry name" value="PROKAR_LIPOPROTEIN"/>
    <property type="match status" value="1"/>
</dbReference>
<dbReference type="SUPFAM" id="SSF89392">
    <property type="entry name" value="Prokaryotic lipoproteins and lipoprotein localization factors"/>
    <property type="match status" value="1"/>
</dbReference>
<evidence type="ECO:0000256" key="1">
    <source>
        <dbReference type="SAM" id="SignalP"/>
    </source>
</evidence>
<protein>
    <recommendedName>
        <fullName evidence="4">LppX_LprAFG lipoprotein</fullName>
    </recommendedName>
</protein>
<comment type="caution">
    <text evidence="2">The sequence shown here is derived from an EMBL/GenBank/DDBJ whole genome shotgun (WGS) entry which is preliminary data.</text>
</comment>
<accession>A0ABN0YYU6</accession>
<gene>
    <name evidence="2" type="ORF">GCM10010357_49760</name>
</gene>
<dbReference type="RefSeq" id="WP_344028342.1">
    <property type="nucleotide sequence ID" value="NZ_BAAABX010000054.1"/>
</dbReference>
<dbReference type="InterPro" id="IPR029046">
    <property type="entry name" value="LolA/LolB/LppX"/>
</dbReference>
<dbReference type="Gene3D" id="2.50.20.20">
    <property type="match status" value="1"/>
</dbReference>
<feature type="chain" id="PRO_5045744027" description="LppX_LprAFG lipoprotein" evidence="1">
    <location>
        <begin position="23"/>
        <end position="266"/>
    </location>
</feature>
<proteinExistence type="predicted"/>
<organism evidence="2 3">
    <name type="scientific">Streptomyces luteireticuli</name>
    <dbReference type="NCBI Taxonomy" id="173858"/>
    <lineage>
        <taxon>Bacteria</taxon>
        <taxon>Bacillati</taxon>
        <taxon>Actinomycetota</taxon>
        <taxon>Actinomycetes</taxon>
        <taxon>Kitasatosporales</taxon>
        <taxon>Streptomycetaceae</taxon>
        <taxon>Streptomyces</taxon>
    </lineage>
</organism>
<sequence length="266" mass="28167">MRLRIRIRRAGVVTAAAVAATAAVVTLGGCGSAKTGKVADAVKGAPSSSAPADGFDVEEAVRKADPAPYSVQMDAKTYVGSRHTITISGRANLNAPMTASMRMRSAPAAPVELGIDMEMIATPEGTYGRGRIVNFDTGGRWTKLPAGGDDGAQDFDKYTRMMLDLGPSARKGVEKQGGEPAYRLSGTLTQDMARKADPKLYNNMRTKGLRQIDCDLWVNKAGRVVRLEQWMGAGGQKGHNVVVLKDFGAPVKITAPSASEVKPFEG</sequence>